<evidence type="ECO:0000256" key="2">
    <source>
        <dbReference type="ARBA" id="ARBA00022670"/>
    </source>
</evidence>
<name>A0A9E8MJL4_9MICO</name>
<dbReference type="Proteomes" id="UP001164706">
    <property type="component" value="Chromosome"/>
</dbReference>
<protein>
    <submittedName>
        <fullName evidence="8">M23 family metallopeptidase</fullName>
    </submittedName>
</protein>
<dbReference type="EMBL" id="CP113089">
    <property type="protein sequence ID" value="WAB80773.1"/>
    <property type="molecule type" value="Genomic_DNA"/>
</dbReference>
<evidence type="ECO:0000256" key="1">
    <source>
        <dbReference type="ARBA" id="ARBA00001947"/>
    </source>
</evidence>
<dbReference type="InterPro" id="IPR016047">
    <property type="entry name" value="M23ase_b-sheet_dom"/>
</dbReference>
<evidence type="ECO:0000256" key="4">
    <source>
        <dbReference type="ARBA" id="ARBA00022801"/>
    </source>
</evidence>
<dbReference type="PANTHER" id="PTHR21666:SF288">
    <property type="entry name" value="CELL DIVISION PROTEIN YTFB"/>
    <property type="match status" value="1"/>
</dbReference>
<evidence type="ECO:0000256" key="3">
    <source>
        <dbReference type="ARBA" id="ARBA00022723"/>
    </source>
</evidence>
<keyword evidence="6" id="KW-0482">Metalloprotease</keyword>
<dbReference type="GO" id="GO:0046872">
    <property type="term" value="F:metal ion binding"/>
    <property type="evidence" value="ECO:0007669"/>
    <property type="project" value="UniProtKB-KW"/>
</dbReference>
<dbReference type="GO" id="GO:0004222">
    <property type="term" value="F:metalloendopeptidase activity"/>
    <property type="evidence" value="ECO:0007669"/>
    <property type="project" value="TreeGrafter"/>
</dbReference>
<keyword evidence="9" id="KW-1185">Reference proteome</keyword>
<dbReference type="InterPro" id="IPR050570">
    <property type="entry name" value="Cell_wall_metabolism_enzyme"/>
</dbReference>
<dbReference type="Pfam" id="PF01551">
    <property type="entry name" value="Peptidase_M23"/>
    <property type="match status" value="1"/>
</dbReference>
<comment type="cofactor">
    <cofactor evidence="1">
        <name>Zn(2+)</name>
        <dbReference type="ChEBI" id="CHEBI:29105"/>
    </cofactor>
</comment>
<evidence type="ECO:0000256" key="5">
    <source>
        <dbReference type="ARBA" id="ARBA00022833"/>
    </source>
</evidence>
<dbReference type="CDD" id="cd12797">
    <property type="entry name" value="M23_peptidase"/>
    <property type="match status" value="1"/>
</dbReference>
<evidence type="ECO:0000313" key="9">
    <source>
        <dbReference type="Proteomes" id="UP001164706"/>
    </source>
</evidence>
<dbReference type="RefSeq" id="WP_267780467.1">
    <property type="nucleotide sequence ID" value="NZ_CP113089.1"/>
</dbReference>
<dbReference type="PANTHER" id="PTHR21666">
    <property type="entry name" value="PEPTIDASE-RELATED"/>
    <property type="match status" value="1"/>
</dbReference>
<evidence type="ECO:0000256" key="6">
    <source>
        <dbReference type="ARBA" id="ARBA00023049"/>
    </source>
</evidence>
<dbReference type="KEGG" id="mdb:OVN18_09360"/>
<sequence length="225" mass="23192">MLPDPLRAALPVRALDPRRSHQRLLAASAVLLAGSLAAGTGISAWAATTDGEVRDGPAPQSMTVAQDALPQSIVRDELTVTWSPPVVYPVGTSAPMGSGFGYRAAPCAGCSSNHQGVDWNPGSGTPITAMADGVVVGVGDPEGAYGVWIEIEHVVNGQRLTTLSAHMQYGSLRHGVGDVVEVGEVVGAVGSTGASTGAHLHFEVRIDGVAVDPAVWLRANYRETP</sequence>
<gene>
    <name evidence="8" type="ORF">OVN18_09360</name>
</gene>
<dbReference type="SUPFAM" id="SSF51261">
    <property type="entry name" value="Duplicated hybrid motif"/>
    <property type="match status" value="1"/>
</dbReference>
<feature type="domain" description="M23ase beta-sheet core" evidence="7">
    <location>
        <begin position="113"/>
        <end position="213"/>
    </location>
</feature>
<keyword evidence="5" id="KW-0862">Zinc</keyword>
<dbReference type="AlphaFoldDB" id="A0A9E8MJL4"/>
<organism evidence="8 9">
    <name type="scientific">Microcella daejeonensis</name>
    <dbReference type="NCBI Taxonomy" id="2994971"/>
    <lineage>
        <taxon>Bacteria</taxon>
        <taxon>Bacillati</taxon>
        <taxon>Actinomycetota</taxon>
        <taxon>Actinomycetes</taxon>
        <taxon>Micrococcales</taxon>
        <taxon>Microbacteriaceae</taxon>
        <taxon>Microcella</taxon>
    </lineage>
</organism>
<keyword evidence="4" id="KW-0378">Hydrolase</keyword>
<dbReference type="GO" id="GO:0006508">
    <property type="term" value="P:proteolysis"/>
    <property type="evidence" value="ECO:0007669"/>
    <property type="project" value="UniProtKB-KW"/>
</dbReference>
<accession>A0A9E8MJL4</accession>
<reference evidence="8" key="1">
    <citation type="submission" date="2022-11" db="EMBL/GenBank/DDBJ databases">
        <title>Description of Microcella daejonensis nov. sp, isolated from riverside soil.</title>
        <authorList>
            <person name="Molina K.M."/>
            <person name="Kim S.B."/>
        </authorList>
    </citation>
    <scope>NUCLEOTIDE SEQUENCE</scope>
    <source>
        <strain evidence="8">MMS21-STM12</strain>
    </source>
</reference>
<evidence type="ECO:0000313" key="8">
    <source>
        <dbReference type="EMBL" id="WAB80773.1"/>
    </source>
</evidence>
<keyword evidence="3" id="KW-0479">Metal-binding</keyword>
<proteinExistence type="predicted"/>
<dbReference type="InterPro" id="IPR011055">
    <property type="entry name" value="Dup_hybrid_motif"/>
</dbReference>
<keyword evidence="2" id="KW-0645">Protease</keyword>
<evidence type="ECO:0000259" key="7">
    <source>
        <dbReference type="Pfam" id="PF01551"/>
    </source>
</evidence>
<dbReference type="Gene3D" id="2.70.70.10">
    <property type="entry name" value="Glucose Permease (Domain IIA)"/>
    <property type="match status" value="1"/>
</dbReference>